<evidence type="ECO:0000313" key="2">
    <source>
        <dbReference type="EMBL" id="ADI18586.1"/>
    </source>
</evidence>
<reference evidence="2" key="1">
    <citation type="journal article" date="2011" name="Environ. Microbiol.">
        <title>Time-series analyses of Monterey Bay coastal microbial picoplankton using a 'genome proxy' microarray.</title>
        <authorList>
            <person name="Rich V.I."/>
            <person name="Pham V.D."/>
            <person name="Eppley J."/>
            <person name="Shi Y."/>
            <person name="DeLong E.F."/>
        </authorList>
    </citation>
    <scope>NUCLEOTIDE SEQUENCE</scope>
</reference>
<name>E0XVZ5_9GAMM</name>
<evidence type="ECO:0000256" key="1">
    <source>
        <dbReference type="SAM" id="SignalP"/>
    </source>
</evidence>
<sequence length="335" mass="37293">MGIKSANFTLVSVKFVIAIALTISLATSVNAQSDWNPNILSDGQPDITGMWNNVGATATPLELPDQFQGRVPSQEEITEFIHGRDSARKGAVWTGFENSKGVGAYENYWFDWFWKDTVVDAPALIVDPPNGRRPALTEGAKLARAYNATHEHDSAATVESGDRCLSRGVFGMMMPTAYNNGKLIVQSPGYVMIHSEMIHNARIIRIDAGPHLDERITQWEGDPRGHWEGNTLIIESTNFKYVPNMRAPGTGGPGNAPQHAGRKMVETFTFVDENTLRYTLTVDDPATYTAPWTVAFPYKLDNEYRQYEYACHEGNYAMDSRLSGARVQERGLQER</sequence>
<feature type="signal peptide" evidence="1">
    <location>
        <begin position="1"/>
        <end position="31"/>
    </location>
</feature>
<protein>
    <submittedName>
        <fullName evidence="2">Uncharacterized protein</fullName>
    </submittedName>
</protein>
<organism evidence="2">
    <name type="scientific">uncultured Oceanospirillales bacterium HF4000_23O15</name>
    <dbReference type="NCBI Taxonomy" id="710746"/>
    <lineage>
        <taxon>Bacteria</taxon>
        <taxon>Pseudomonadati</taxon>
        <taxon>Pseudomonadota</taxon>
        <taxon>Gammaproteobacteria</taxon>
        <taxon>Oceanospirillales</taxon>
        <taxon>environmental samples</taxon>
    </lineage>
</organism>
<accession>E0XVZ5</accession>
<feature type="chain" id="PRO_5003143159" evidence="1">
    <location>
        <begin position="32"/>
        <end position="335"/>
    </location>
</feature>
<dbReference type="EMBL" id="GU474894">
    <property type="protein sequence ID" value="ADI18586.1"/>
    <property type="molecule type" value="Genomic_DNA"/>
</dbReference>
<keyword evidence="1" id="KW-0732">Signal</keyword>
<dbReference type="AlphaFoldDB" id="E0XVZ5"/>
<proteinExistence type="predicted"/>